<dbReference type="AlphaFoldDB" id="A0A0F9K9F2"/>
<dbReference type="Gene3D" id="3.20.20.150">
    <property type="entry name" value="Divalent-metal-dependent TIM barrel enzymes"/>
    <property type="match status" value="1"/>
</dbReference>
<protein>
    <recommendedName>
        <fullName evidence="1">Xylose isomerase-like TIM barrel domain-containing protein</fullName>
    </recommendedName>
</protein>
<reference evidence="2" key="1">
    <citation type="journal article" date="2015" name="Nature">
        <title>Complex archaea that bridge the gap between prokaryotes and eukaryotes.</title>
        <authorList>
            <person name="Spang A."/>
            <person name="Saw J.H."/>
            <person name="Jorgensen S.L."/>
            <person name="Zaremba-Niedzwiedzka K."/>
            <person name="Martijn J."/>
            <person name="Lind A.E."/>
            <person name="van Eijk R."/>
            <person name="Schleper C."/>
            <person name="Guy L."/>
            <person name="Ettema T.J."/>
        </authorList>
    </citation>
    <scope>NUCLEOTIDE SEQUENCE</scope>
</reference>
<gene>
    <name evidence="2" type="ORF">LCGC14_1356210</name>
</gene>
<dbReference type="Pfam" id="PF01261">
    <property type="entry name" value="AP_endonuc_2"/>
    <property type="match status" value="1"/>
</dbReference>
<dbReference type="PANTHER" id="PTHR12110:SF53">
    <property type="entry name" value="BLR5974 PROTEIN"/>
    <property type="match status" value="1"/>
</dbReference>
<dbReference type="InterPro" id="IPR013022">
    <property type="entry name" value="Xyl_isomerase-like_TIM-brl"/>
</dbReference>
<name>A0A0F9K9F2_9ZZZZ</name>
<evidence type="ECO:0000313" key="2">
    <source>
        <dbReference type="EMBL" id="KKM78814.1"/>
    </source>
</evidence>
<accession>A0A0F9K9F2</accession>
<feature type="domain" description="Xylose isomerase-like TIM barrel" evidence="1">
    <location>
        <begin position="30"/>
        <end position="254"/>
    </location>
</feature>
<dbReference type="EMBL" id="LAZR01008431">
    <property type="protein sequence ID" value="KKM78814.1"/>
    <property type="molecule type" value="Genomic_DNA"/>
</dbReference>
<sequence length="256" mass="28783">MQIAVASWSLHREIPELTPLIEFPRICQEEFGVKAVELNSPFFASREVGYLDELKETLSERRMKLINIPVDLGNIANPDDEKREKDIEALKEWFSIAKRMGSPFIRINAGKGEPVDDAMLRRVIDSYKELVEEGEKVGVGLVIENHGGLSANPDNIIRIVEAVKSDSFGVCPDFGNFSSEIRYQAIAKVAKYAFLAHVKSYDFDEGGNETTIDIERCLNILKKADFDGYLSVEFEGKGNQREGVKKTLALLRKLVN</sequence>
<dbReference type="SUPFAM" id="SSF51658">
    <property type="entry name" value="Xylose isomerase-like"/>
    <property type="match status" value="1"/>
</dbReference>
<evidence type="ECO:0000259" key="1">
    <source>
        <dbReference type="Pfam" id="PF01261"/>
    </source>
</evidence>
<dbReference type="InterPro" id="IPR050312">
    <property type="entry name" value="IolE/XylAMocC-like"/>
</dbReference>
<comment type="caution">
    <text evidence="2">The sequence shown here is derived from an EMBL/GenBank/DDBJ whole genome shotgun (WGS) entry which is preliminary data.</text>
</comment>
<dbReference type="InterPro" id="IPR036237">
    <property type="entry name" value="Xyl_isomerase-like_sf"/>
</dbReference>
<dbReference type="PANTHER" id="PTHR12110">
    <property type="entry name" value="HYDROXYPYRUVATE ISOMERASE"/>
    <property type="match status" value="1"/>
</dbReference>
<proteinExistence type="predicted"/>
<organism evidence="2">
    <name type="scientific">marine sediment metagenome</name>
    <dbReference type="NCBI Taxonomy" id="412755"/>
    <lineage>
        <taxon>unclassified sequences</taxon>
        <taxon>metagenomes</taxon>
        <taxon>ecological metagenomes</taxon>
    </lineage>
</organism>